<name>A0A8H3CRY3_9AGAM</name>
<dbReference type="GO" id="GO:0030246">
    <property type="term" value="F:carbohydrate binding"/>
    <property type="evidence" value="ECO:0007669"/>
    <property type="project" value="UniProtKB-KW"/>
</dbReference>
<evidence type="ECO:0000259" key="4">
    <source>
        <dbReference type="PROSITE" id="PS51752"/>
    </source>
</evidence>
<dbReference type="InterPro" id="IPR036404">
    <property type="entry name" value="Jacalin-like_lectin_dom_sf"/>
</dbReference>
<evidence type="ECO:0000256" key="1">
    <source>
        <dbReference type="ARBA" id="ARBA00022729"/>
    </source>
</evidence>
<accession>A0A8H3CRY3</accession>
<dbReference type="InterPro" id="IPR054586">
    <property type="entry name" value="MACPF_1_fungal"/>
</dbReference>
<feature type="domain" description="Jacalin-type lectin" evidence="4">
    <location>
        <begin position="310"/>
        <end position="448"/>
    </location>
</feature>
<reference evidence="5" key="1">
    <citation type="submission" date="2021-01" db="EMBL/GenBank/DDBJ databases">
        <authorList>
            <person name="Kaushik A."/>
        </authorList>
    </citation>
    <scope>NUCLEOTIDE SEQUENCE</scope>
    <source>
        <strain evidence="5">AG4-RS23</strain>
    </source>
</reference>
<proteinExistence type="predicted"/>
<dbReference type="AlphaFoldDB" id="A0A8H3CRY3"/>
<dbReference type="InterPro" id="IPR052321">
    <property type="entry name" value="PolyBind_ProtTraffic"/>
</dbReference>
<comment type="caution">
    <text evidence="5">The sequence shown here is derived from an EMBL/GenBank/DDBJ whole genome shotgun (WGS) entry which is preliminary data.</text>
</comment>
<sequence length="616" mass="67851">MDTGQAIGQYTGNSDNNNSPLASESANSPPVGELEKSRVLNNSGWLRGFRVDNFDKPQVLPHQVASYADGAAPFLEEINEVSTEVVTTCNKRESNYVHHGWSVGAIATISPWTSSRIDAANRHNTEGLWITRRTLITRLKAHVLLQDLAPAPEFVAAIEAALGLPTKFERFQGVYLALSRWGDVVPLVSVVVYYSFRHREAIANYDYKEIEMGSSLTLTDVEANLAQAPGSASYNSFNHLSTIKTANIARKGASANVGWDDGTWTTIAVPATEWRPIRIVTVAPTVCLFTNDVQARLTELYNEQLSYIPPLTINPIGWLWKINDDFDKASKTISKLEIHSTGHIIGLIVYYLDGAISRAGREAGNVHTFILTNGEHIVEMLTCADGEWLRSIQFITNKGRCSVIYGTLEGTPVISRSKGGILAGFSISSKQHSEWGYLMASARGIWRYDLIPRAPKDNDVYSEYFGARVSHGPGFNDRALIGNSSSMYISNVEVRANTGINSIQFTYRDTRNEQPDMVKTPHHGGFGGTYYQFGLGDGEYIVSISGRYDEKYVTQLCFGTNLGRTSEVYGGATGQSFSARPSIGGAERRLRLQYILGKSDNVGLNGVMFVWTPVIQ</sequence>
<dbReference type="Pfam" id="PF01419">
    <property type="entry name" value="Jacalin"/>
    <property type="match status" value="2"/>
</dbReference>
<dbReference type="EMBL" id="CAJMWY010002607">
    <property type="protein sequence ID" value="CAE6491743.1"/>
    <property type="molecule type" value="Genomic_DNA"/>
</dbReference>
<dbReference type="Gene3D" id="2.100.10.30">
    <property type="entry name" value="Jacalin-like lectin domain"/>
    <property type="match status" value="2"/>
</dbReference>
<evidence type="ECO:0000313" key="5">
    <source>
        <dbReference type="EMBL" id="CAE6491743.1"/>
    </source>
</evidence>
<feature type="compositionally biased region" description="Polar residues" evidence="3">
    <location>
        <begin position="1"/>
        <end position="28"/>
    </location>
</feature>
<gene>
    <name evidence="5" type="ORF">RDB_LOCUS112242</name>
</gene>
<dbReference type="Pfam" id="PF22693">
    <property type="entry name" value="MACPF_1"/>
    <property type="match status" value="1"/>
</dbReference>
<evidence type="ECO:0000256" key="3">
    <source>
        <dbReference type="SAM" id="MobiDB-lite"/>
    </source>
</evidence>
<feature type="region of interest" description="Disordered" evidence="3">
    <location>
        <begin position="1"/>
        <end position="34"/>
    </location>
</feature>
<evidence type="ECO:0000313" key="6">
    <source>
        <dbReference type="Proteomes" id="UP000663861"/>
    </source>
</evidence>
<dbReference type="InterPro" id="IPR001229">
    <property type="entry name" value="Jacalin-like_lectin_dom"/>
</dbReference>
<dbReference type="SUPFAM" id="SSF51101">
    <property type="entry name" value="Mannose-binding lectins"/>
    <property type="match status" value="2"/>
</dbReference>
<dbReference type="Proteomes" id="UP000663861">
    <property type="component" value="Unassembled WGS sequence"/>
</dbReference>
<dbReference type="PROSITE" id="PS51752">
    <property type="entry name" value="JACALIN_LECTIN"/>
    <property type="match status" value="2"/>
</dbReference>
<keyword evidence="1" id="KW-0732">Signal</keyword>
<evidence type="ECO:0000256" key="2">
    <source>
        <dbReference type="ARBA" id="ARBA00022734"/>
    </source>
</evidence>
<dbReference type="PANTHER" id="PTHR33589">
    <property type="entry name" value="OS11G0524900 PROTEIN"/>
    <property type="match status" value="1"/>
</dbReference>
<keyword evidence="2" id="KW-0430">Lectin</keyword>
<protein>
    <recommendedName>
        <fullName evidence="4">Jacalin-type lectin domain-containing protein</fullName>
    </recommendedName>
</protein>
<dbReference type="SMART" id="SM00915">
    <property type="entry name" value="Jacalin"/>
    <property type="match status" value="2"/>
</dbReference>
<organism evidence="5 6">
    <name type="scientific">Rhizoctonia solani</name>
    <dbReference type="NCBI Taxonomy" id="456999"/>
    <lineage>
        <taxon>Eukaryota</taxon>
        <taxon>Fungi</taxon>
        <taxon>Dikarya</taxon>
        <taxon>Basidiomycota</taxon>
        <taxon>Agaricomycotina</taxon>
        <taxon>Agaricomycetes</taxon>
        <taxon>Cantharellales</taxon>
        <taxon>Ceratobasidiaceae</taxon>
        <taxon>Rhizoctonia</taxon>
    </lineage>
</organism>
<dbReference type="PANTHER" id="PTHR33589:SF3">
    <property type="entry name" value="ZYMOGEN GRANULE MEMBRANE PROTEIN 16-LIKE"/>
    <property type="match status" value="1"/>
</dbReference>
<feature type="domain" description="Jacalin-type lectin" evidence="4">
    <location>
        <begin position="459"/>
        <end position="613"/>
    </location>
</feature>